<proteinExistence type="predicted"/>
<reference evidence="1 2" key="1">
    <citation type="submission" date="2024-09" db="EMBL/GenBank/DDBJ databases">
        <title>Chromosome-scale assembly of Riccia fluitans.</title>
        <authorList>
            <person name="Paukszto L."/>
            <person name="Sawicki J."/>
            <person name="Karawczyk K."/>
            <person name="Piernik-Szablinska J."/>
            <person name="Szczecinska M."/>
            <person name="Mazdziarz M."/>
        </authorList>
    </citation>
    <scope>NUCLEOTIDE SEQUENCE [LARGE SCALE GENOMIC DNA]</scope>
    <source>
        <strain evidence="1">Rf_01</strain>
        <tissue evidence="1">Aerial parts of the thallus</tissue>
    </source>
</reference>
<gene>
    <name evidence="1" type="ORF">R1flu_019629</name>
</gene>
<evidence type="ECO:0000313" key="2">
    <source>
        <dbReference type="Proteomes" id="UP001605036"/>
    </source>
</evidence>
<protein>
    <recommendedName>
        <fullName evidence="3">SWIM-type domain-containing protein</fullName>
    </recommendedName>
</protein>
<evidence type="ECO:0008006" key="3">
    <source>
        <dbReference type="Google" id="ProtNLM"/>
    </source>
</evidence>
<keyword evidence="2" id="KW-1185">Reference proteome</keyword>
<dbReference type="EMBL" id="JBHFFA010000001">
    <property type="protein sequence ID" value="KAL2651501.1"/>
    <property type="molecule type" value="Genomic_DNA"/>
</dbReference>
<name>A0ABD1ZLC8_9MARC</name>
<accession>A0ABD1ZLC8</accession>
<dbReference type="AlphaFoldDB" id="A0ABD1ZLC8"/>
<evidence type="ECO:0000313" key="1">
    <source>
        <dbReference type="EMBL" id="KAL2651501.1"/>
    </source>
</evidence>
<comment type="caution">
    <text evidence="1">The sequence shown here is derived from an EMBL/GenBank/DDBJ whole genome shotgun (WGS) entry which is preliminary data.</text>
</comment>
<sequence length="67" mass="7508">MCGCRLGRIRITHSKCLRVFIRLGIRLICRHLIALSMGLITLEGGWSCDPGDIVKPFGRACTITDHR</sequence>
<dbReference type="Proteomes" id="UP001605036">
    <property type="component" value="Unassembled WGS sequence"/>
</dbReference>
<organism evidence="1 2">
    <name type="scientific">Riccia fluitans</name>
    <dbReference type="NCBI Taxonomy" id="41844"/>
    <lineage>
        <taxon>Eukaryota</taxon>
        <taxon>Viridiplantae</taxon>
        <taxon>Streptophyta</taxon>
        <taxon>Embryophyta</taxon>
        <taxon>Marchantiophyta</taxon>
        <taxon>Marchantiopsida</taxon>
        <taxon>Marchantiidae</taxon>
        <taxon>Marchantiales</taxon>
        <taxon>Ricciaceae</taxon>
        <taxon>Riccia</taxon>
    </lineage>
</organism>